<evidence type="ECO:0000313" key="7">
    <source>
        <dbReference type="Proteomes" id="UP000034665"/>
    </source>
</evidence>
<evidence type="ECO:0000256" key="4">
    <source>
        <dbReference type="ARBA" id="ARBA00035256"/>
    </source>
</evidence>
<evidence type="ECO:0000256" key="5">
    <source>
        <dbReference type="HAMAP-Rule" id="MF_00291"/>
    </source>
</evidence>
<sequence length="245" mass="27688">MDNKITTESVEGMIQNDEIEVDITLIKEMADNGLLYGHKKQRTHPRFKQFIYTTRNGVEIIDLAKTSKKIDEAVAFLNAQLKEKKTVLVVGTQAASWDAVEAFATKFGMPYVKNGWIGGLVTNFKVVGQRLDFFRTSMAAMEKGEFEKYTKKERVTINRKLEKMKLMFEGMDTLTKAPDVMFVIDGSLRNHITAIKEAATLKIPVVAIIDSDDNPDLVTYPIPANDHAKMSITWLMKHLGERLDA</sequence>
<dbReference type="STRING" id="1619013.UT41_C0001G0159"/>
<dbReference type="GO" id="GO:0006412">
    <property type="term" value="P:translation"/>
    <property type="evidence" value="ECO:0007669"/>
    <property type="project" value="UniProtKB-UniRule"/>
</dbReference>
<dbReference type="PANTHER" id="PTHR12534:SF0">
    <property type="entry name" value="SMALL RIBOSOMAL SUBUNIT PROTEIN US2M"/>
    <property type="match status" value="1"/>
</dbReference>
<accession>A0A0G0QQG9</accession>
<evidence type="ECO:0000256" key="3">
    <source>
        <dbReference type="ARBA" id="ARBA00023274"/>
    </source>
</evidence>
<dbReference type="InterPro" id="IPR005706">
    <property type="entry name" value="Ribosomal_uS2_bac/mit/plastid"/>
</dbReference>
<dbReference type="HAMAP" id="MF_00291_B">
    <property type="entry name" value="Ribosomal_uS2_B"/>
    <property type="match status" value="1"/>
</dbReference>
<dbReference type="EMBL" id="LBWR01000001">
    <property type="protein sequence ID" value="KKR12615.1"/>
    <property type="molecule type" value="Genomic_DNA"/>
</dbReference>
<comment type="similarity">
    <text evidence="1 5">Belongs to the universal ribosomal protein uS2 family.</text>
</comment>
<reference evidence="6 7" key="1">
    <citation type="journal article" date="2015" name="Nature">
        <title>rRNA introns, odd ribosomes, and small enigmatic genomes across a large radiation of phyla.</title>
        <authorList>
            <person name="Brown C.T."/>
            <person name="Hug L.A."/>
            <person name="Thomas B.C."/>
            <person name="Sharon I."/>
            <person name="Castelle C.J."/>
            <person name="Singh A."/>
            <person name="Wilkins M.J."/>
            <person name="Williams K.H."/>
            <person name="Banfield J.F."/>
        </authorList>
    </citation>
    <scope>NUCLEOTIDE SEQUENCE [LARGE SCALE GENOMIC DNA]</scope>
</reference>
<dbReference type="GO" id="GO:0003735">
    <property type="term" value="F:structural constituent of ribosome"/>
    <property type="evidence" value="ECO:0007669"/>
    <property type="project" value="InterPro"/>
</dbReference>
<dbReference type="Proteomes" id="UP000034665">
    <property type="component" value="Unassembled WGS sequence"/>
</dbReference>
<protein>
    <recommendedName>
        <fullName evidence="4 5">Small ribosomal subunit protein uS2</fullName>
    </recommendedName>
</protein>
<gene>
    <name evidence="5" type="primary">rpsB</name>
    <name evidence="6" type="ORF">UT41_C0001G0159</name>
</gene>
<dbReference type="Gene3D" id="3.40.50.10490">
    <property type="entry name" value="Glucose-6-phosphate isomerase like protein, domain 1"/>
    <property type="match status" value="1"/>
</dbReference>
<dbReference type="InterPro" id="IPR001865">
    <property type="entry name" value="Ribosomal_uS2"/>
</dbReference>
<dbReference type="AlphaFoldDB" id="A0A0G0QQG9"/>
<dbReference type="GO" id="GO:0015935">
    <property type="term" value="C:small ribosomal subunit"/>
    <property type="evidence" value="ECO:0007669"/>
    <property type="project" value="InterPro"/>
</dbReference>
<evidence type="ECO:0000256" key="1">
    <source>
        <dbReference type="ARBA" id="ARBA00006242"/>
    </source>
</evidence>
<dbReference type="Pfam" id="PF00318">
    <property type="entry name" value="Ribosomal_S2"/>
    <property type="match status" value="1"/>
</dbReference>
<evidence type="ECO:0000313" key="6">
    <source>
        <dbReference type="EMBL" id="KKR12615.1"/>
    </source>
</evidence>
<dbReference type="PRINTS" id="PR00395">
    <property type="entry name" value="RIBOSOMALS2"/>
</dbReference>
<dbReference type="CDD" id="cd01425">
    <property type="entry name" value="RPS2"/>
    <property type="match status" value="1"/>
</dbReference>
<dbReference type="NCBIfam" id="TIGR01011">
    <property type="entry name" value="rpsB_bact"/>
    <property type="match status" value="1"/>
</dbReference>
<organism evidence="6 7">
    <name type="scientific">Candidatus Wolfebacteria bacterium GW2011_GWC2_39_22</name>
    <dbReference type="NCBI Taxonomy" id="1619013"/>
    <lineage>
        <taxon>Bacteria</taxon>
        <taxon>Candidatus Wolfeibacteriota</taxon>
    </lineage>
</organism>
<name>A0A0G0QQG9_9BACT</name>
<dbReference type="Gene3D" id="1.10.287.610">
    <property type="entry name" value="Helix hairpin bin"/>
    <property type="match status" value="1"/>
</dbReference>
<comment type="caution">
    <text evidence="6">The sequence shown here is derived from an EMBL/GenBank/DDBJ whole genome shotgun (WGS) entry which is preliminary data.</text>
</comment>
<evidence type="ECO:0000256" key="2">
    <source>
        <dbReference type="ARBA" id="ARBA00022980"/>
    </source>
</evidence>
<proteinExistence type="inferred from homology"/>
<keyword evidence="2 5" id="KW-0689">Ribosomal protein</keyword>
<dbReference type="SUPFAM" id="SSF52313">
    <property type="entry name" value="Ribosomal protein S2"/>
    <property type="match status" value="1"/>
</dbReference>
<dbReference type="InterPro" id="IPR023591">
    <property type="entry name" value="Ribosomal_uS2_flav_dom_sf"/>
</dbReference>
<dbReference type="PANTHER" id="PTHR12534">
    <property type="entry name" value="30S RIBOSOMAL PROTEIN S2 PROKARYOTIC AND ORGANELLAR"/>
    <property type="match status" value="1"/>
</dbReference>
<keyword evidence="3 5" id="KW-0687">Ribonucleoprotein</keyword>